<feature type="region of interest" description="Disordered" evidence="1">
    <location>
        <begin position="1"/>
        <end position="25"/>
    </location>
</feature>
<dbReference type="Pfam" id="PF03781">
    <property type="entry name" value="FGE-sulfatase"/>
    <property type="match status" value="1"/>
</dbReference>
<feature type="compositionally biased region" description="Low complexity" evidence="1">
    <location>
        <begin position="1"/>
        <end position="15"/>
    </location>
</feature>
<proteinExistence type="predicted"/>
<dbReference type="EMBL" id="CADCWF010000076">
    <property type="protein sequence ID" value="CAA9545507.1"/>
    <property type="molecule type" value="Genomic_DNA"/>
</dbReference>
<protein>
    <submittedName>
        <fullName evidence="3">Sulfatase modifying factor 1 (C-alpha-formyglycine- generating enzyme 1)</fullName>
    </submittedName>
</protein>
<gene>
    <name evidence="3" type="ORF">AVDCRST_MAG59-1253</name>
</gene>
<dbReference type="InterPro" id="IPR016187">
    <property type="entry name" value="CTDL_fold"/>
</dbReference>
<evidence type="ECO:0000313" key="3">
    <source>
        <dbReference type="EMBL" id="CAA9545507.1"/>
    </source>
</evidence>
<name>A0A6J4UEM3_9BACT</name>
<sequence>MASLVAPPASRTPSPTTAPGPPPAKEMVWIPGGAFRMGADDGYPEEAPARTVAVDGFWIDRYQVTNARFRRFVKETGYVTLAERAPDPARYPDARPELLVPGSVVFRPPAGPVALDNHYAWWDWQAGASWRHPEGPGSTLDGRDKHPVVHVAWEDVAAYAAWAGAAIPTEAEWEFAARGGLDGAAFAWGDELAPKGRMLANYWQGRFPWQNLAADGFARTAPVGSFPPNGYGLYDMIGNAWEWTADWYTDHHAAASPCCAPRNPRGGSESASVDPADPAVVPRKALKGGSWACAENYCQRYRPAARMGHAIDTGTSHIGFRCVVRPGE</sequence>
<dbReference type="Gene3D" id="3.90.1580.10">
    <property type="entry name" value="paralog of FGE (formylglycine-generating enzyme)"/>
    <property type="match status" value="1"/>
</dbReference>
<dbReference type="AlphaFoldDB" id="A0A6J4UEM3"/>
<evidence type="ECO:0000259" key="2">
    <source>
        <dbReference type="Pfam" id="PF03781"/>
    </source>
</evidence>
<dbReference type="InterPro" id="IPR051043">
    <property type="entry name" value="Sulfatase_Mod_Factor_Kinase"/>
</dbReference>
<dbReference type="PANTHER" id="PTHR23150:SF19">
    <property type="entry name" value="FORMYLGLYCINE-GENERATING ENZYME"/>
    <property type="match status" value="1"/>
</dbReference>
<organism evidence="3">
    <name type="scientific">uncultured Thermomicrobiales bacterium</name>
    <dbReference type="NCBI Taxonomy" id="1645740"/>
    <lineage>
        <taxon>Bacteria</taxon>
        <taxon>Pseudomonadati</taxon>
        <taxon>Thermomicrobiota</taxon>
        <taxon>Thermomicrobia</taxon>
        <taxon>Thermomicrobiales</taxon>
        <taxon>environmental samples</taxon>
    </lineage>
</organism>
<dbReference type="InterPro" id="IPR042095">
    <property type="entry name" value="SUMF_sf"/>
</dbReference>
<dbReference type="PANTHER" id="PTHR23150">
    <property type="entry name" value="SULFATASE MODIFYING FACTOR 1, 2"/>
    <property type="match status" value="1"/>
</dbReference>
<evidence type="ECO:0000256" key="1">
    <source>
        <dbReference type="SAM" id="MobiDB-lite"/>
    </source>
</evidence>
<dbReference type="SUPFAM" id="SSF56436">
    <property type="entry name" value="C-type lectin-like"/>
    <property type="match status" value="1"/>
</dbReference>
<reference evidence="3" key="1">
    <citation type="submission" date="2020-02" db="EMBL/GenBank/DDBJ databases">
        <authorList>
            <person name="Meier V. D."/>
        </authorList>
    </citation>
    <scope>NUCLEOTIDE SEQUENCE</scope>
    <source>
        <strain evidence="3">AVDCRST_MAG59</strain>
    </source>
</reference>
<dbReference type="GO" id="GO:0120147">
    <property type="term" value="F:formylglycine-generating oxidase activity"/>
    <property type="evidence" value="ECO:0007669"/>
    <property type="project" value="TreeGrafter"/>
</dbReference>
<feature type="domain" description="Sulfatase-modifying factor enzyme-like" evidence="2">
    <location>
        <begin position="24"/>
        <end position="323"/>
    </location>
</feature>
<accession>A0A6J4UEM3</accession>
<dbReference type="InterPro" id="IPR005532">
    <property type="entry name" value="SUMF_dom"/>
</dbReference>